<evidence type="ECO:0000313" key="11">
    <source>
        <dbReference type="Proteomes" id="UP001058974"/>
    </source>
</evidence>
<evidence type="ECO:0000256" key="7">
    <source>
        <dbReference type="SAM" id="MobiDB-lite"/>
    </source>
</evidence>
<feature type="domain" description="HTH myb-type" evidence="9">
    <location>
        <begin position="200"/>
        <end position="227"/>
    </location>
</feature>
<dbReference type="InterPro" id="IPR001005">
    <property type="entry name" value="SANT/Myb"/>
</dbReference>
<feature type="compositionally biased region" description="Basic and acidic residues" evidence="7">
    <location>
        <begin position="162"/>
        <end position="190"/>
    </location>
</feature>
<evidence type="ECO:0000256" key="2">
    <source>
        <dbReference type="ARBA" id="ARBA00022737"/>
    </source>
</evidence>
<dbReference type="PROSITE" id="PS50090">
    <property type="entry name" value="MYB_LIKE"/>
    <property type="match status" value="1"/>
</dbReference>
<dbReference type="InterPro" id="IPR051953">
    <property type="entry name" value="Plant_SW-associated_TFs"/>
</dbReference>
<dbReference type="InterPro" id="IPR017930">
    <property type="entry name" value="Myb_dom"/>
</dbReference>
<organism evidence="10 11">
    <name type="scientific">Pisum sativum</name>
    <name type="common">Garden pea</name>
    <name type="synonym">Lathyrus oleraceus</name>
    <dbReference type="NCBI Taxonomy" id="3888"/>
    <lineage>
        <taxon>Eukaryota</taxon>
        <taxon>Viridiplantae</taxon>
        <taxon>Streptophyta</taxon>
        <taxon>Embryophyta</taxon>
        <taxon>Tracheophyta</taxon>
        <taxon>Spermatophyta</taxon>
        <taxon>Magnoliopsida</taxon>
        <taxon>eudicotyledons</taxon>
        <taxon>Gunneridae</taxon>
        <taxon>Pentapetalae</taxon>
        <taxon>rosids</taxon>
        <taxon>fabids</taxon>
        <taxon>Fabales</taxon>
        <taxon>Fabaceae</taxon>
        <taxon>Papilionoideae</taxon>
        <taxon>50 kb inversion clade</taxon>
        <taxon>NPAAA clade</taxon>
        <taxon>Hologalegina</taxon>
        <taxon>IRL clade</taxon>
        <taxon>Fabeae</taxon>
        <taxon>Lathyrus</taxon>
    </lineage>
</organism>
<dbReference type="Gene3D" id="1.10.10.60">
    <property type="entry name" value="Homeodomain-like"/>
    <property type="match status" value="1"/>
</dbReference>
<dbReference type="PANTHER" id="PTHR47997">
    <property type="entry name" value="MYB DOMAIN PROTEIN 55"/>
    <property type="match status" value="1"/>
</dbReference>
<keyword evidence="4" id="KW-0238">DNA-binding</keyword>
<feature type="compositionally biased region" description="Basic and acidic residues" evidence="7">
    <location>
        <begin position="344"/>
        <end position="361"/>
    </location>
</feature>
<evidence type="ECO:0000256" key="5">
    <source>
        <dbReference type="ARBA" id="ARBA00023163"/>
    </source>
</evidence>
<dbReference type="SUPFAM" id="SSF46689">
    <property type="entry name" value="Homeodomain-like"/>
    <property type="match status" value="1"/>
</dbReference>
<dbReference type="CDD" id="cd00167">
    <property type="entry name" value="SANT"/>
    <property type="match status" value="1"/>
</dbReference>
<evidence type="ECO:0000256" key="6">
    <source>
        <dbReference type="ARBA" id="ARBA00023242"/>
    </source>
</evidence>
<reference evidence="10 11" key="1">
    <citation type="journal article" date="2022" name="Nat. Genet.">
        <title>Improved pea reference genome and pan-genome highlight genomic features and evolutionary characteristics.</title>
        <authorList>
            <person name="Yang T."/>
            <person name="Liu R."/>
            <person name="Luo Y."/>
            <person name="Hu S."/>
            <person name="Wang D."/>
            <person name="Wang C."/>
            <person name="Pandey M.K."/>
            <person name="Ge S."/>
            <person name="Xu Q."/>
            <person name="Li N."/>
            <person name="Li G."/>
            <person name="Huang Y."/>
            <person name="Saxena R.K."/>
            <person name="Ji Y."/>
            <person name="Li M."/>
            <person name="Yan X."/>
            <person name="He Y."/>
            <person name="Liu Y."/>
            <person name="Wang X."/>
            <person name="Xiang C."/>
            <person name="Varshney R.K."/>
            <person name="Ding H."/>
            <person name="Gao S."/>
            <person name="Zong X."/>
        </authorList>
    </citation>
    <scope>NUCLEOTIDE SEQUENCE [LARGE SCALE GENOMIC DNA]</scope>
    <source>
        <strain evidence="10 11">cv. Zhongwan 6</strain>
    </source>
</reference>
<dbReference type="PANTHER" id="PTHR47997:SF28">
    <property type="entry name" value="TRANSCRIPTION FACTOR MYB15-LIKE"/>
    <property type="match status" value="1"/>
</dbReference>
<name>A0A9D4VU68_PEA</name>
<feature type="compositionally biased region" description="Low complexity" evidence="7">
    <location>
        <begin position="133"/>
        <end position="151"/>
    </location>
</feature>
<protein>
    <submittedName>
        <fullName evidence="10">Uncharacterized protein</fullName>
    </submittedName>
</protein>
<dbReference type="Pfam" id="PF00249">
    <property type="entry name" value="Myb_DNA-binding"/>
    <property type="match status" value="1"/>
</dbReference>
<dbReference type="AlphaFoldDB" id="A0A9D4VU68"/>
<proteinExistence type="predicted"/>
<evidence type="ECO:0000259" key="8">
    <source>
        <dbReference type="PROSITE" id="PS50090"/>
    </source>
</evidence>
<feature type="region of interest" description="Disordered" evidence="7">
    <location>
        <begin position="333"/>
        <end position="378"/>
    </location>
</feature>
<dbReference type="Gramene" id="Psat07G0517500-T1">
    <property type="protein sequence ID" value="KAI5389772.1"/>
    <property type="gene ID" value="KIW84_075175"/>
</dbReference>
<evidence type="ECO:0000256" key="3">
    <source>
        <dbReference type="ARBA" id="ARBA00023015"/>
    </source>
</evidence>
<dbReference type="PROSITE" id="PS51294">
    <property type="entry name" value="HTH_MYB"/>
    <property type="match status" value="1"/>
</dbReference>
<dbReference type="EMBL" id="JAMSHJ010000007">
    <property type="protein sequence ID" value="KAI5389772.1"/>
    <property type="molecule type" value="Genomic_DNA"/>
</dbReference>
<dbReference type="GO" id="GO:0003677">
    <property type="term" value="F:DNA binding"/>
    <property type="evidence" value="ECO:0007669"/>
    <property type="project" value="UniProtKB-KW"/>
</dbReference>
<keyword evidence="3" id="KW-0805">Transcription regulation</keyword>
<dbReference type="Proteomes" id="UP001058974">
    <property type="component" value="Chromosome 7"/>
</dbReference>
<keyword evidence="11" id="KW-1185">Reference proteome</keyword>
<evidence type="ECO:0000313" key="10">
    <source>
        <dbReference type="EMBL" id="KAI5389772.1"/>
    </source>
</evidence>
<evidence type="ECO:0000256" key="1">
    <source>
        <dbReference type="ARBA" id="ARBA00004123"/>
    </source>
</evidence>
<dbReference type="GO" id="GO:0005634">
    <property type="term" value="C:nucleus"/>
    <property type="evidence" value="ECO:0007669"/>
    <property type="project" value="UniProtKB-SubCell"/>
</dbReference>
<feature type="domain" description="Myb-like" evidence="8">
    <location>
        <begin position="200"/>
        <end position="223"/>
    </location>
</feature>
<gene>
    <name evidence="10" type="ORF">KIW84_075175</name>
</gene>
<keyword evidence="6" id="KW-0539">Nucleus</keyword>
<comment type="subcellular location">
    <subcellularLocation>
        <location evidence="1">Nucleus</location>
    </subcellularLocation>
</comment>
<sequence length="391" mass="44592">MPLQSEEKDKDKAHRTRFIVEEVPDSSMFIPLPLSSQMPRSHMHPTPPHVHPTPPLMHSTSPIFGSFTGLLFTPDFYLFPPIYVTTFISPPVYTPIMHPSTQHPTYFPMPSMQLSMPYMEEGGFSMPSMQPSMPYMKASGSSMPHSSLMSSTHDEHDDEDDISAKGHGDTSSHDHGDISAHDSAHEEPRRTHILRNTPPWSLIAEKLPGRTDHEIKNYWHSYLKKSSKINGYNYTISELNSKPYDIVEENDIQHSVTSQNPSSGVDKDFHNYILESSTLPMLEETLSEENYSPTSMNSSMIEEDNGAPWLAFEAFEGDFWNEPFILDDTYREDQQTEVTTNQNEEPHEKNVRKSTRSRTETTRLAGYERFPNQEVDADGDLIEEAMMMAET</sequence>
<keyword evidence="2" id="KW-0677">Repeat</keyword>
<feature type="region of interest" description="Disordered" evidence="7">
    <location>
        <begin position="133"/>
        <end position="197"/>
    </location>
</feature>
<comment type="caution">
    <text evidence="10">The sequence shown here is derived from an EMBL/GenBank/DDBJ whole genome shotgun (WGS) entry which is preliminary data.</text>
</comment>
<evidence type="ECO:0000259" key="9">
    <source>
        <dbReference type="PROSITE" id="PS51294"/>
    </source>
</evidence>
<keyword evidence="5" id="KW-0804">Transcription</keyword>
<accession>A0A9D4VU68</accession>
<evidence type="ECO:0000256" key="4">
    <source>
        <dbReference type="ARBA" id="ARBA00023125"/>
    </source>
</evidence>
<dbReference type="InterPro" id="IPR009057">
    <property type="entry name" value="Homeodomain-like_sf"/>
</dbReference>